<evidence type="ECO:0000256" key="2">
    <source>
        <dbReference type="ARBA" id="ARBA00009236"/>
    </source>
</evidence>
<evidence type="ECO:0000256" key="3">
    <source>
        <dbReference type="ARBA" id="ARBA00022898"/>
    </source>
</evidence>
<comment type="cofactor">
    <cofactor evidence="1 5 7">
        <name>pyridoxal 5'-phosphate</name>
        <dbReference type="ChEBI" id="CHEBI:597326"/>
    </cofactor>
</comment>
<evidence type="ECO:0000256" key="5">
    <source>
        <dbReference type="PIRSR" id="PIRSR000524-50"/>
    </source>
</evidence>
<evidence type="ECO:0000259" key="8">
    <source>
        <dbReference type="Pfam" id="PF00266"/>
    </source>
</evidence>
<feature type="modified residue" description="N6-(pyridoxal phosphate)lysine" evidence="5">
    <location>
        <position position="198"/>
    </location>
</feature>
<evidence type="ECO:0000256" key="1">
    <source>
        <dbReference type="ARBA" id="ARBA00001933"/>
    </source>
</evidence>
<dbReference type="Gene3D" id="3.40.640.10">
    <property type="entry name" value="Type I PLP-dependent aspartate aminotransferase-like (Major domain)"/>
    <property type="match status" value="1"/>
</dbReference>
<dbReference type="InterPro" id="IPR000192">
    <property type="entry name" value="Aminotrans_V_dom"/>
</dbReference>
<evidence type="ECO:0000256" key="4">
    <source>
        <dbReference type="PIRSR" id="PIRSR000524-1"/>
    </source>
</evidence>
<evidence type="ECO:0000313" key="10">
    <source>
        <dbReference type="EMBL" id="SLN17718.1"/>
    </source>
</evidence>
<name>A0A1X6YDQ9_9RHOB</name>
<dbReference type="Proteomes" id="UP000193495">
    <property type="component" value="Unassembled WGS sequence"/>
</dbReference>
<dbReference type="InterPro" id="IPR015421">
    <property type="entry name" value="PyrdxlP-dep_Trfase_major"/>
</dbReference>
<dbReference type="Proteomes" id="UP000240624">
    <property type="component" value="Unassembled WGS sequence"/>
</dbReference>
<dbReference type="InterPro" id="IPR015422">
    <property type="entry name" value="PyrdxlP-dep_Trfase_small"/>
</dbReference>
<dbReference type="EC" id="1.12.-.-" evidence="10"/>
<dbReference type="EMBL" id="PYGB01000003">
    <property type="protein sequence ID" value="PSK87022.1"/>
    <property type="molecule type" value="Genomic_DNA"/>
</dbReference>
<sequence>MSLSHGRPYLAIPGPSVMPDRVLAAMQRPAPNIYTGALHEMTATLFPDLKRAAGTAHHAAIYISNGHGMWEAAFLNVLARGDRILALVAGHFGHGWVATARALGAEVEVIESDGAGPVDPDRLADRLRADRSHEIRAVISCHVDTATGVRADMAGYRAALDAAGHPALLMADCIASMGCDRFEMDAMGVDVAITASQKGLMTPPGLGFAFFNERAAEARRRADMVTPYWDWRPRAAPELYYQYFAGTAPTHHLYALRAALDLIVEEGIEAVWSRHARLANSIWAAVEAWGREGEMRLGVRSAEDRSHAVTSIHLGAPDADRLRGWCETEMGVTLGIGLGRTPPEGWFRIGHMGHVNAHMVLGALGTIEAGLSALSIPHGPGGVTAAAKALAAA</sequence>
<keyword evidence="10" id="KW-0560">Oxidoreductase</keyword>
<keyword evidence="3 5" id="KW-0663">Pyridoxal phosphate</keyword>
<dbReference type="OrthoDB" id="389074at2"/>
<evidence type="ECO:0000256" key="7">
    <source>
        <dbReference type="RuleBase" id="RU004504"/>
    </source>
</evidence>
<evidence type="ECO:0000313" key="9">
    <source>
        <dbReference type="EMBL" id="PSK87022.1"/>
    </source>
</evidence>
<dbReference type="InterPro" id="IPR020578">
    <property type="entry name" value="Aminotrans_V_PyrdxlP_BS"/>
</dbReference>
<dbReference type="GO" id="GO:0008453">
    <property type="term" value="F:alanine-glyoxylate transaminase activity"/>
    <property type="evidence" value="ECO:0007669"/>
    <property type="project" value="TreeGrafter"/>
</dbReference>
<gene>
    <name evidence="9" type="ORF">CLV79_10368</name>
    <name evidence="10" type="ORF">LOS8367_00332</name>
</gene>
<dbReference type="Gene3D" id="3.90.1150.10">
    <property type="entry name" value="Aspartate Aminotransferase, domain 1"/>
    <property type="match status" value="1"/>
</dbReference>
<reference evidence="10 11" key="1">
    <citation type="submission" date="2017-03" db="EMBL/GenBank/DDBJ databases">
        <authorList>
            <person name="Afonso C.L."/>
            <person name="Miller P.J."/>
            <person name="Scott M.A."/>
            <person name="Spackman E."/>
            <person name="Goraichik I."/>
            <person name="Dimitrov K.M."/>
            <person name="Suarez D.L."/>
            <person name="Swayne D.E."/>
        </authorList>
    </citation>
    <scope>NUCLEOTIDE SEQUENCE [LARGE SCALE GENOMIC DNA]</scope>
    <source>
        <strain evidence="10 11">CECT 8367</strain>
    </source>
</reference>
<dbReference type="InterPro" id="IPR015424">
    <property type="entry name" value="PyrdxlP-dep_Trfase"/>
</dbReference>
<dbReference type="GO" id="GO:0016491">
    <property type="term" value="F:oxidoreductase activity"/>
    <property type="evidence" value="ECO:0007669"/>
    <property type="project" value="UniProtKB-KW"/>
</dbReference>
<dbReference type="GO" id="GO:0019265">
    <property type="term" value="P:glycine biosynthetic process, by transamination of glyoxylate"/>
    <property type="evidence" value="ECO:0007669"/>
    <property type="project" value="TreeGrafter"/>
</dbReference>
<dbReference type="InterPro" id="IPR024169">
    <property type="entry name" value="SP_NH2Trfase/AEP_transaminase"/>
</dbReference>
<dbReference type="GO" id="GO:0004760">
    <property type="term" value="F:L-serine-pyruvate transaminase activity"/>
    <property type="evidence" value="ECO:0007669"/>
    <property type="project" value="TreeGrafter"/>
</dbReference>
<protein>
    <submittedName>
        <fullName evidence="9">Alanine-glyoxylate transaminase/serine-glyoxylate transaminase/serine-pyruvate transaminase</fullName>
    </submittedName>
    <submittedName>
        <fullName evidence="10">Soluble hydrogenase 42 kDa subunit</fullName>
        <ecNumber evidence="10">1.12.-.-</ecNumber>
    </submittedName>
</protein>
<dbReference type="PIRSF" id="PIRSF000524">
    <property type="entry name" value="SPT"/>
    <property type="match status" value="1"/>
</dbReference>
<dbReference type="EMBL" id="FWFY01000001">
    <property type="protein sequence ID" value="SLN17718.1"/>
    <property type="molecule type" value="Genomic_DNA"/>
</dbReference>
<dbReference type="PROSITE" id="PS00595">
    <property type="entry name" value="AA_TRANSFER_CLASS_5"/>
    <property type="match status" value="1"/>
</dbReference>
<feature type="binding site" evidence="4">
    <location>
        <position position="348"/>
    </location>
    <ligand>
        <name>substrate</name>
    </ligand>
</feature>
<dbReference type="PANTHER" id="PTHR21152:SF40">
    <property type="entry name" value="ALANINE--GLYOXYLATE AMINOTRANSFERASE"/>
    <property type="match status" value="1"/>
</dbReference>
<accession>A0A1X6YDQ9</accession>
<evidence type="ECO:0000313" key="11">
    <source>
        <dbReference type="Proteomes" id="UP000193495"/>
    </source>
</evidence>
<evidence type="ECO:0000256" key="6">
    <source>
        <dbReference type="RuleBase" id="RU004075"/>
    </source>
</evidence>
<dbReference type="SUPFAM" id="SSF53383">
    <property type="entry name" value="PLP-dependent transferases"/>
    <property type="match status" value="1"/>
</dbReference>
<keyword evidence="9" id="KW-0670">Pyruvate</keyword>
<comment type="similarity">
    <text evidence="2 6">Belongs to the class-V pyridoxal-phosphate-dependent aminotransferase family.</text>
</comment>
<reference evidence="9 12" key="2">
    <citation type="submission" date="2018-03" db="EMBL/GenBank/DDBJ databases">
        <title>Genomic Encyclopedia of Archaeal and Bacterial Type Strains, Phase II (KMG-II): from individual species to whole genera.</title>
        <authorList>
            <person name="Goeker M."/>
        </authorList>
    </citation>
    <scope>NUCLEOTIDE SEQUENCE [LARGE SCALE GENOMIC DNA]</scope>
    <source>
        <strain evidence="9 12">DSM 29956</strain>
    </source>
</reference>
<dbReference type="RefSeq" id="WP_085894697.1">
    <property type="nucleotide sequence ID" value="NZ_FWFY01000001.1"/>
</dbReference>
<dbReference type="Pfam" id="PF00266">
    <property type="entry name" value="Aminotran_5"/>
    <property type="match status" value="1"/>
</dbReference>
<dbReference type="PANTHER" id="PTHR21152">
    <property type="entry name" value="AMINOTRANSFERASE CLASS V"/>
    <property type="match status" value="1"/>
</dbReference>
<feature type="domain" description="Aminotransferase class V" evidence="8">
    <location>
        <begin position="58"/>
        <end position="319"/>
    </location>
</feature>
<proteinExistence type="inferred from homology"/>
<dbReference type="AlphaFoldDB" id="A0A1X6YDQ9"/>
<keyword evidence="12" id="KW-1185">Reference proteome</keyword>
<evidence type="ECO:0000313" key="12">
    <source>
        <dbReference type="Proteomes" id="UP000240624"/>
    </source>
</evidence>
<organism evidence="10 11">
    <name type="scientific">Limimaricola soesokkakensis</name>
    <dbReference type="NCBI Taxonomy" id="1343159"/>
    <lineage>
        <taxon>Bacteria</taxon>
        <taxon>Pseudomonadati</taxon>
        <taxon>Pseudomonadota</taxon>
        <taxon>Alphaproteobacteria</taxon>
        <taxon>Rhodobacterales</taxon>
        <taxon>Paracoccaceae</taxon>
        <taxon>Limimaricola</taxon>
    </lineage>
</organism>